<organism evidence="2 3">
    <name type="scientific">Actinoallomurus acaciae</name>
    <dbReference type="NCBI Taxonomy" id="502577"/>
    <lineage>
        <taxon>Bacteria</taxon>
        <taxon>Bacillati</taxon>
        <taxon>Actinomycetota</taxon>
        <taxon>Actinomycetes</taxon>
        <taxon>Streptosporangiales</taxon>
        <taxon>Thermomonosporaceae</taxon>
        <taxon>Actinoallomurus</taxon>
    </lineage>
</organism>
<dbReference type="InterPro" id="IPR041698">
    <property type="entry name" value="Methyltransf_25"/>
</dbReference>
<dbReference type="EMBL" id="JBHLZP010000600">
    <property type="protein sequence ID" value="MFB9838920.1"/>
    <property type="molecule type" value="Genomic_DNA"/>
</dbReference>
<dbReference type="InterPro" id="IPR050508">
    <property type="entry name" value="Methyltransf_Superfamily"/>
</dbReference>
<keyword evidence="2" id="KW-0808">Transferase</keyword>
<evidence type="ECO:0000313" key="2">
    <source>
        <dbReference type="EMBL" id="MFB9838920.1"/>
    </source>
</evidence>
<gene>
    <name evidence="2" type="ORF">ACFFNX_42910</name>
</gene>
<name>A0ABV5YV08_9ACTN</name>
<dbReference type="PANTHER" id="PTHR42912:SF93">
    <property type="entry name" value="N6-ADENOSINE-METHYLTRANSFERASE TMT1A"/>
    <property type="match status" value="1"/>
</dbReference>
<protein>
    <submittedName>
        <fullName evidence="2">Class I SAM-dependent methyltransferase</fullName>
        <ecNumber evidence="2">2.1.-.-</ecNumber>
    </submittedName>
</protein>
<dbReference type="Pfam" id="PF13649">
    <property type="entry name" value="Methyltransf_25"/>
    <property type="match status" value="1"/>
</dbReference>
<dbReference type="SUPFAM" id="SSF53335">
    <property type="entry name" value="S-adenosyl-L-methionine-dependent methyltransferases"/>
    <property type="match status" value="1"/>
</dbReference>
<keyword evidence="2" id="KW-0489">Methyltransferase</keyword>
<dbReference type="CDD" id="cd02440">
    <property type="entry name" value="AdoMet_MTases"/>
    <property type="match status" value="1"/>
</dbReference>
<accession>A0ABV5YV08</accession>
<dbReference type="EC" id="2.1.-.-" evidence="2"/>
<dbReference type="Gene3D" id="3.40.50.150">
    <property type="entry name" value="Vaccinia Virus protein VP39"/>
    <property type="match status" value="1"/>
</dbReference>
<dbReference type="RefSeq" id="WP_378212003.1">
    <property type="nucleotide sequence ID" value="NZ_JBHLZP010000600.1"/>
</dbReference>
<dbReference type="InterPro" id="IPR029063">
    <property type="entry name" value="SAM-dependent_MTases_sf"/>
</dbReference>
<keyword evidence="3" id="KW-1185">Reference proteome</keyword>
<feature type="domain" description="Methyltransferase" evidence="1">
    <location>
        <begin position="47"/>
        <end position="146"/>
    </location>
</feature>
<sequence length="218" mass="23380">MTEKTFTPALGRFGRPRLYDPLVALTRERLWRSMLAMHVAPGNDDLIIDVGCGTGSLAVLLLQIEPHARVIGIDPDPEMLAIARRKAEAAGAGSVEWRAGTGDALTDIVDAGAADIVVSSLVFHQCPVAMKQAILVSMLQALRPGGKLVIADFGLQRTRLMRLAFRVVQLADGREDTRFNAEGALPGLMSDVGFLDVRETGTVSTVNGSISIYTARRG</sequence>
<dbReference type="Proteomes" id="UP001589627">
    <property type="component" value="Unassembled WGS sequence"/>
</dbReference>
<evidence type="ECO:0000313" key="3">
    <source>
        <dbReference type="Proteomes" id="UP001589627"/>
    </source>
</evidence>
<proteinExistence type="predicted"/>
<evidence type="ECO:0000259" key="1">
    <source>
        <dbReference type="Pfam" id="PF13649"/>
    </source>
</evidence>
<dbReference type="PANTHER" id="PTHR42912">
    <property type="entry name" value="METHYLTRANSFERASE"/>
    <property type="match status" value="1"/>
</dbReference>
<dbReference type="GO" id="GO:0032259">
    <property type="term" value="P:methylation"/>
    <property type="evidence" value="ECO:0007669"/>
    <property type="project" value="UniProtKB-KW"/>
</dbReference>
<comment type="caution">
    <text evidence="2">The sequence shown here is derived from an EMBL/GenBank/DDBJ whole genome shotgun (WGS) entry which is preliminary data.</text>
</comment>
<reference evidence="2 3" key="1">
    <citation type="submission" date="2024-09" db="EMBL/GenBank/DDBJ databases">
        <authorList>
            <person name="Sun Q."/>
            <person name="Mori K."/>
        </authorList>
    </citation>
    <scope>NUCLEOTIDE SEQUENCE [LARGE SCALE GENOMIC DNA]</scope>
    <source>
        <strain evidence="2 3">TBRC 0563</strain>
    </source>
</reference>
<dbReference type="GO" id="GO:0008168">
    <property type="term" value="F:methyltransferase activity"/>
    <property type="evidence" value="ECO:0007669"/>
    <property type="project" value="UniProtKB-KW"/>
</dbReference>